<proteinExistence type="predicted"/>
<dbReference type="GO" id="GO:0016746">
    <property type="term" value="F:acyltransferase activity"/>
    <property type="evidence" value="ECO:0007669"/>
    <property type="project" value="UniProtKB-KW"/>
</dbReference>
<dbReference type="SUPFAM" id="SSF69593">
    <property type="entry name" value="Glycerol-3-phosphate (1)-acyltransferase"/>
    <property type="match status" value="1"/>
</dbReference>
<sequence>MIAKIRNGLILLFVAAVTTAVAVSQLTVLKTGWGNPSFVPRLWHKAILWALGFRVHVEGSLSRKRPLLIVANHVSWTDIGVLGSIADVSFIAKAQMQGWPLMGWLSTLQRTVFVDRERRHSSVDQASEIGERLKAGDAMVLFAEGTTGDGNRMLPFKSTLFGAATLAIGKGATAHEGVQEVAIQPVAIAYVRRHGIPLGRAGRMTLSWIGDQDLVPHVAGLLKLGAVDVEVRFGEPVMFSAGSNRKEATRLVEARVKAMMQAALHGTEAG</sequence>
<dbReference type="SMART" id="SM00563">
    <property type="entry name" value="PlsC"/>
    <property type="match status" value="1"/>
</dbReference>
<dbReference type="CDD" id="cd07989">
    <property type="entry name" value="LPLAT_AGPAT-like"/>
    <property type="match status" value="1"/>
</dbReference>
<evidence type="ECO:0000313" key="10">
    <source>
        <dbReference type="Proteomes" id="UP000306441"/>
    </source>
</evidence>
<dbReference type="Pfam" id="PF01553">
    <property type="entry name" value="Acyltransferase"/>
    <property type="match status" value="1"/>
</dbReference>
<evidence type="ECO:0000256" key="5">
    <source>
        <dbReference type="ARBA" id="ARBA00023098"/>
    </source>
</evidence>
<protein>
    <submittedName>
        <fullName evidence="9">1-acyl-sn-glycerol-3-phosphate acyltransferase</fullName>
    </submittedName>
</protein>
<keyword evidence="10" id="KW-1185">Reference proteome</keyword>
<keyword evidence="7 9" id="KW-0012">Acyltransferase</keyword>
<dbReference type="RefSeq" id="WP_136359361.1">
    <property type="nucleotide sequence ID" value="NZ_SSNY01000010.1"/>
</dbReference>
<dbReference type="Proteomes" id="UP000306441">
    <property type="component" value="Unassembled WGS sequence"/>
</dbReference>
<comment type="caution">
    <text evidence="9">The sequence shown here is derived from an EMBL/GenBank/DDBJ whole genome shotgun (WGS) entry which is preliminary data.</text>
</comment>
<accession>A0ABY2Q4U6</accession>
<evidence type="ECO:0000259" key="8">
    <source>
        <dbReference type="SMART" id="SM00563"/>
    </source>
</evidence>
<gene>
    <name evidence="9" type="ORF">E6C48_16985</name>
</gene>
<reference evidence="9 10" key="1">
    <citation type="submission" date="2019-04" db="EMBL/GenBank/DDBJ databases">
        <title>Mesorhizobium composti sp. nov., isolated from compost.</title>
        <authorList>
            <person name="Lin S.-Y."/>
            <person name="Hameed A."/>
            <person name="Hsieh Y.-T."/>
            <person name="Young C.-C."/>
        </authorList>
    </citation>
    <scope>NUCLEOTIDE SEQUENCE [LARGE SCALE GENOMIC DNA]</scope>
    <source>
        <strain evidence="9 10">CC-YTH430</strain>
    </source>
</reference>
<keyword evidence="6" id="KW-0472">Membrane</keyword>
<dbReference type="InterPro" id="IPR002123">
    <property type="entry name" value="Plipid/glycerol_acylTrfase"/>
</dbReference>
<evidence type="ECO:0000313" key="9">
    <source>
        <dbReference type="EMBL" id="THF55765.1"/>
    </source>
</evidence>
<keyword evidence="5" id="KW-0443">Lipid metabolism</keyword>
<evidence type="ECO:0000256" key="7">
    <source>
        <dbReference type="ARBA" id="ARBA00023315"/>
    </source>
</evidence>
<keyword evidence="3" id="KW-0812">Transmembrane</keyword>
<evidence type="ECO:0000256" key="1">
    <source>
        <dbReference type="ARBA" id="ARBA00004370"/>
    </source>
</evidence>
<evidence type="ECO:0000256" key="3">
    <source>
        <dbReference type="ARBA" id="ARBA00022692"/>
    </source>
</evidence>
<dbReference type="EMBL" id="SSNY01000010">
    <property type="protein sequence ID" value="THF55765.1"/>
    <property type="molecule type" value="Genomic_DNA"/>
</dbReference>
<keyword evidence="4" id="KW-1133">Transmembrane helix</keyword>
<comment type="subcellular location">
    <subcellularLocation>
        <location evidence="1">Membrane</location>
    </subcellularLocation>
</comment>
<evidence type="ECO:0000256" key="6">
    <source>
        <dbReference type="ARBA" id="ARBA00023136"/>
    </source>
</evidence>
<dbReference type="PANTHER" id="PTHR23063:SF52">
    <property type="entry name" value="LYSOPHOSPHATIDYLCHOLINE ACYLTRANSFERASE"/>
    <property type="match status" value="1"/>
</dbReference>
<feature type="domain" description="Phospholipid/glycerol acyltransferase" evidence="8">
    <location>
        <begin position="67"/>
        <end position="191"/>
    </location>
</feature>
<keyword evidence="2" id="KW-0808">Transferase</keyword>
<evidence type="ECO:0000256" key="4">
    <source>
        <dbReference type="ARBA" id="ARBA00022989"/>
    </source>
</evidence>
<organism evidence="9 10">
    <name type="scientific">Ollibium composti</name>
    <dbReference type="NCBI Taxonomy" id="2675109"/>
    <lineage>
        <taxon>Bacteria</taxon>
        <taxon>Pseudomonadati</taxon>
        <taxon>Pseudomonadota</taxon>
        <taxon>Alphaproteobacteria</taxon>
        <taxon>Hyphomicrobiales</taxon>
        <taxon>Phyllobacteriaceae</taxon>
        <taxon>Ollibium</taxon>
    </lineage>
</organism>
<name>A0ABY2Q4U6_9HYPH</name>
<evidence type="ECO:0000256" key="2">
    <source>
        <dbReference type="ARBA" id="ARBA00022679"/>
    </source>
</evidence>
<dbReference type="PANTHER" id="PTHR23063">
    <property type="entry name" value="PHOSPHOLIPID ACYLTRANSFERASE"/>
    <property type="match status" value="1"/>
</dbReference>